<dbReference type="Pfam" id="PF04468">
    <property type="entry name" value="PSP1"/>
    <property type="match status" value="1"/>
</dbReference>
<feature type="compositionally biased region" description="Polar residues" evidence="1">
    <location>
        <begin position="399"/>
        <end position="418"/>
    </location>
</feature>
<dbReference type="AlphaFoldDB" id="A0A369LKJ1"/>
<evidence type="ECO:0000259" key="2">
    <source>
        <dbReference type="PROSITE" id="PS51411"/>
    </source>
</evidence>
<feature type="compositionally biased region" description="Polar residues" evidence="1">
    <location>
        <begin position="437"/>
        <end position="457"/>
    </location>
</feature>
<feature type="domain" description="PSP1 C-terminal" evidence="2">
    <location>
        <begin position="64"/>
        <end position="149"/>
    </location>
</feature>
<sequence>MPNVAAVRLTYNPRVLWFDPNGIEFSAGDALIVKTERGLEYGVADENLKEVSEDAIAKLKSPLKPVMRKATSEDSAKWANLQAQAEEALPVFKEMVEQYKLDMHPVTVEFLFDGDKAIFYFEADERIDFRELVRALAAKFHVRIDMRQIGVRDEARIVGGFGHCGQELCCARLGGQFNPVSIRMAKDQDLSLNPQKISGLCGRLMCCLRYESDTYKEFKCHCPKQGSMVKVPGGEAKVVEINVPRETVTLQVEDKRVRVPVAEMGVDKKSGKPNSVSADVLEAAINAANPNMQVAEIVDRSIFTGTDKLAEAPVAHHNESSRKSRKAEADEEQGRSSRRRRRSRSASSHTPVEEKRDSQRKQRSCGEAAGGEDQQKQSQGRVKRRSSQTAQGSKRRDGQASQNAQPKRSSDKPQQQKNRGAAQKQDKPKQQRRPGQHSSGLSQTKAQGSQRAQASETSTHRRPRRRTHKAQGGESQNREQ</sequence>
<feature type="compositionally biased region" description="Basic and acidic residues" evidence="1">
    <location>
        <begin position="311"/>
        <end position="335"/>
    </location>
</feature>
<dbReference type="PROSITE" id="PS51411">
    <property type="entry name" value="PSP1_C"/>
    <property type="match status" value="1"/>
</dbReference>
<organism evidence="3 4">
    <name type="scientific">Slackia isoflavoniconvertens</name>
    <dbReference type="NCBI Taxonomy" id="572010"/>
    <lineage>
        <taxon>Bacteria</taxon>
        <taxon>Bacillati</taxon>
        <taxon>Actinomycetota</taxon>
        <taxon>Coriobacteriia</taxon>
        <taxon>Eggerthellales</taxon>
        <taxon>Eggerthellaceae</taxon>
        <taxon>Slackia</taxon>
    </lineage>
</organism>
<evidence type="ECO:0000256" key="1">
    <source>
        <dbReference type="SAM" id="MobiDB-lite"/>
    </source>
</evidence>
<dbReference type="GO" id="GO:0005737">
    <property type="term" value="C:cytoplasm"/>
    <property type="evidence" value="ECO:0007669"/>
    <property type="project" value="TreeGrafter"/>
</dbReference>
<dbReference type="EMBL" id="PPTO01000007">
    <property type="protein sequence ID" value="RDB58756.1"/>
    <property type="molecule type" value="Genomic_DNA"/>
</dbReference>
<dbReference type="InterPro" id="IPR047767">
    <property type="entry name" value="PSP1-like"/>
</dbReference>
<dbReference type="PANTHER" id="PTHR43830:SF3">
    <property type="entry name" value="PROTEIN PSP1"/>
    <property type="match status" value="1"/>
</dbReference>
<dbReference type="NCBIfam" id="NF041131">
    <property type="entry name" value="RicT_YaaT_fam"/>
    <property type="match status" value="1"/>
</dbReference>
<feature type="compositionally biased region" description="Basic residues" evidence="1">
    <location>
        <begin position="460"/>
        <end position="469"/>
    </location>
</feature>
<gene>
    <name evidence="3" type="ORF">C1881_05655</name>
</gene>
<dbReference type="RefSeq" id="WP_114615556.1">
    <property type="nucleotide sequence ID" value="NZ_PPTO01000007.1"/>
</dbReference>
<evidence type="ECO:0000313" key="3">
    <source>
        <dbReference type="EMBL" id="RDB58756.1"/>
    </source>
</evidence>
<feature type="compositionally biased region" description="Basic and acidic residues" evidence="1">
    <location>
        <begin position="351"/>
        <end position="360"/>
    </location>
</feature>
<dbReference type="InterPro" id="IPR007557">
    <property type="entry name" value="PSP1_C"/>
</dbReference>
<proteinExistence type="predicted"/>
<dbReference type="PANTHER" id="PTHR43830">
    <property type="entry name" value="PROTEIN PSP1"/>
    <property type="match status" value="1"/>
</dbReference>
<dbReference type="Proteomes" id="UP000253975">
    <property type="component" value="Unassembled WGS sequence"/>
</dbReference>
<accession>A0A369LKJ1</accession>
<reference evidence="3 4" key="1">
    <citation type="journal article" date="2018" name="Elife">
        <title>Discovery and characterization of a prevalent human gut bacterial enzyme sufficient for the inactivation of a family of plant toxins.</title>
        <authorList>
            <person name="Koppel N."/>
            <person name="Bisanz J.E."/>
            <person name="Pandelia M.E."/>
            <person name="Turnbaugh P.J."/>
            <person name="Balskus E.P."/>
        </authorList>
    </citation>
    <scope>NUCLEOTIDE SEQUENCE [LARGE SCALE GENOMIC DNA]</scope>
    <source>
        <strain evidence="3 4">OB21 GAM31</strain>
    </source>
</reference>
<evidence type="ECO:0000313" key="4">
    <source>
        <dbReference type="Proteomes" id="UP000253975"/>
    </source>
</evidence>
<comment type="caution">
    <text evidence="3">The sequence shown here is derived from an EMBL/GenBank/DDBJ whole genome shotgun (WGS) entry which is preliminary data.</text>
</comment>
<protein>
    <submittedName>
        <fullName evidence="3">Tpl protein</fullName>
    </submittedName>
</protein>
<feature type="region of interest" description="Disordered" evidence="1">
    <location>
        <begin position="311"/>
        <end position="480"/>
    </location>
</feature>
<name>A0A369LKJ1_9ACTN</name>